<feature type="chain" id="PRO_5003773989" description="Gnk2-homologous domain-containing protein" evidence="3">
    <location>
        <begin position="29"/>
        <end position="266"/>
    </location>
</feature>
<dbReference type="CDD" id="cd23509">
    <property type="entry name" value="Gnk2-like"/>
    <property type="match status" value="2"/>
</dbReference>
<name>J3MLR2_ORYBR</name>
<gene>
    <name evidence="5" type="primary">LOC107304683</name>
</gene>
<dbReference type="Pfam" id="PF01657">
    <property type="entry name" value="Stress-antifung"/>
    <property type="match status" value="2"/>
</dbReference>
<evidence type="ECO:0000313" key="5">
    <source>
        <dbReference type="EnsemblPlants" id="OB07G23440.1"/>
    </source>
</evidence>
<feature type="domain" description="Gnk2-homologous" evidence="4">
    <location>
        <begin position="28"/>
        <end position="134"/>
    </location>
</feature>
<dbReference type="STRING" id="4533.J3MLR2"/>
<evidence type="ECO:0000313" key="6">
    <source>
        <dbReference type="Proteomes" id="UP000006038"/>
    </source>
</evidence>
<keyword evidence="2" id="KW-0677">Repeat</keyword>
<dbReference type="PANTHER" id="PTHR32099:SF61">
    <property type="entry name" value="OS04G0316200 PROTEIN"/>
    <property type="match status" value="1"/>
</dbReference>
<accession>J3MLR2</accession>
<sequence>MARRTSTLVHAVLLLAVVAAVALPLAAAQPWATCGTGGTGTYEQGSEYESNLQSIALSLRDQASRSWILFSTSSLGAAPNTVYGLLQCRGDVSQSACAECGTRVRSDAGPACRRTRDVALVYDECYARLSDSDAFLANKEGPGLETRLVSGTNISSADVAGYNRAVTELLTATVQYAVVDDTSRKMFATGRRVGTDPGFSNIYSTAQCAFDITLESCRRCLEGLVAGWWDMFPRNAEGARVASDRCHLRSEVAPFYNGEPMVLLHE</sequence>
<dbReference type="GeneID" id="107304683"/>
<keyword evidence="1 3" id="KW-0732">Signal</keyword>
<feature type="signal peptide" evidence="3">
    <location>
        <begin position="1"/>
        <end position="28"/>
    </location>
</feature>
<dbReference type="RefSeq" id="XP_015695380.1">
    <property type="nucleotide sequence ID" value="XM_015839894.1"/>
</dbReference>
<keyword evidence="6" id="KW-1185">Reference proteome</keyword>
<evidence type="ECO:0000259" key="4">
    <source>
        <dbReference type="PROSITE" id="PS51473"/>
    </source>
</evidence>
<dbReference type="PANTHER" id="PTHR32099">
    <property type="entry name" value="CYSTEINE-RICH REPEAT SECRETORY PROTEIN"/>
    <property type="match status" value="1"/>
</dbReference>
<organism evidence="5">
    <name type="scientific">Oryza brachyantha</name>
    <name type="common">malo sina</name>
    <dbReference type="NCBI Taxonomy" id="4533"/>
    <lineage>
        <taxon>Eukaryota</taxon>
        <taxon>Viridiplantae</taxon>
        <taxon>Streptophyta</taxon>
        <taxon>Embryophyta</taxon>
        <taxon>Tracheophyta</taxon>
        <taxon>Spermatophyta</taxon>
        <taxon>Magnoliopsida</taxon>
        <taxon>Liliopsida</taxon>
        <taxon>Poales</taxon>
        <taxon>Poaceae</taxon>
        <taxon>BOP clade</taxon>
        <taxon>Oryzoideae</taxon>
        <taxon>Oryzeae</taxon>
        <taxon>Oryzinae</taxon>
        <taxon>Oryza</taxon>
    </lineage>
</organism>
<dbReference type="InterPro" id="IPR002902">
    <property type="entry name" value="GNK2"/>
</dbReference>
<dbReference type="OrthoDB" id="600892at2759"/>
<reference evidence="5" key="2">
    <citation type="submission" date="2013-04" db="UniProtKB">
        <authorList>
            <consortium name="EnsemblPlants"/>
        </authorList>
    </citation>
    <scope>IDENTIFICATION</scope>
</reference>
<dbReference type="Proteomes" id="UP000006038">
    <property type="component" value="Chromosome 7"/>
</dbReference>
<dbReference type="EnsemblPlants" id="OB07G23440.1">
    <property type="protein sequence ID" value="OB07G23440.1"/>
    <property type="gene ID" value="OB07G23440"/>
</dbReference>
<evidence type="ECO:0000256" key="2">
    <source>
        <dbReference type="ARBA" id="ARBA00022737"/>
    </source>
</evidence>
<dbReference type="PROSITE" id="PS51473">
    <property type="entry name" value="GNK2"/>
    <property type="match status" value="2"/>
</dbReference>
<dbReference type="OMA" id="LADHNFF"/>
<dbReference type="HOGENOM" id="CLU_000288_35_0_1"/>
<evidence type="ECO:0000256" key="1">
    <source>
        <dbReference type="ARBA" id="ARBA00022729"/>
    </source>
</evidence>
<proteinExistence type="predicted"/>
<dbReference type="Gene3D" id="3.30.430.20">
    <property type="entry name" value="Gnk2 domain, C-X8-C-X2-C motif"/>
    <property type="match status" value="2"/>
</dbReference>
<dbReference type="AlphaFoldDB" id="J3MLR2"/>
<feature type="domain" description="Gnk2-homologous" evidence="4">
    <location>
        <begin position="144"/>
        <end position="255"/>
    </location>
</feature>
<dbReference type="InterPro" id="IPR038408">
    <property type="entry name" value="GNK2_sf"/>
</dbReference>
<dbReference type="KEGG" id="obr:107304683"/>
<reference evidence="5" key="1">
    <citation type="journal article" date="2013" name="Nat. Commun.">
        <title>Whole-genome sequencing of Oryza brachyantha reveals mechanisms underlying Oryza genome evolution.</title>
        <authorList>
            <person name="Chen J."/>
            <person name="Huang Q."/>
            <person name="Gao D."/>
            <person name="Wang J."/>
            <person name="Lang Y."/>
            <person name="Liu T."/>
            <person name="Li B."/>
            <person name="Bai Z."/>
            <person name="Luis Goicoechea J."/>
            <person name="Liang C."/>
            <person name="Chen C."/>
            <person name="Zhang W."/>
            <person name="Sun S."/>
            <person name="Liao Y."/>
            <person name="Zhang X."/>
            <person name="Yang L."/>
            <person name="Song C."/>
            <person name="Wang M."/>
            <person name="Shi J."/>
            <person name="Liu G."/>
            <person name="Liu J."/>
            <person name="Zhou H."/>
            <person name="Zhou W."/>
            <person name="Yu Q."/>
            <person name="An N."/>
            <person name="Chen Y."/>
            <person name="Cai Q."/>
            <person name="Wang B."/>
            <person name="Liu B."/>
            <person name="Min J."/>
            <person name="Huang Y."/>
            <person name="Wu H."/>
            <person name="Li Z."/>
            <person name="Zhang Y."/>
            <person name="Yin Y."/>
            <person name="Song W."/>
            <person name="Jiang J."/>
            <person name="Jackson S.A."/>
            <person name="Wing R.A."/>
            <person name="Wang J."/>
            <person name="Chen M."/>
        </authorList>
    </citation>
    <scope>NUCLEOTIDE SEQUENCE [LARGE SCALE GENOMIC DNA]</scope>
    <source>
        <strain evidence="5">cv. IRGC 101232</strain>
    </source>
</reference>
<dbReference type="Gramene" id="OB07G23440.1">
    <property type="protein sequence ID" value="OB07G23440.1"/>
    <property type="gene ID" value="OB07G23440"/>
</dbReference>
<evidence type="ECO:0000256" key="3">
    <source>
        <dbReference type="SAM" id="SignalP"/>
    </source>
</evidence>
<protein>
    <recommendedName>
        <fullName evidence="4">Gnk2-homologous domain-containing protein</fullName>
    </recommendedName>
</protein>